<keyword evidence="1" id="KW-0175">Coiled coil</keyword>
<gene>
    <name evidence="3" type="ORF">MIMGU_mgv1a002677mg</name>
</gene>
<keyword evidence="4" id="KW-1185">Reference proteome</keyword>
<dbReference type="PANTHER" id="PTHR34452">
    <property type="entry name" value="MYOSIN HEAVY CHAIN-RELATED PROTEIN"/>
    <property type="match status" value="1"/>
</dbReference>
<dbReference type="AlphaFoldDB" id="A0A022RDE4"/>
<reference evidence="3 4" key="1">
    <citation type="journal article" date="2013" name="Proc. Natl. Acad. Sci. U.S.A.">
        <title>Fine-scale variation in meiotic recombination in Mimulus inferred from population shotgun sequencing.</title>
        <authorList>
            <person name="Hellsten U."/>
            <person name="Wright K.M."/>
            <person name="Jenkins J."/>
            <person name="Shu S."/>
            <person name="Yuan Y."/>
            <person name="Wessler S.R."/>
            <person name="Schmutz J."/>
            <person name="Willis J.H."/>
            <person name="Rokhsar D.S."/>
        </authorList>
    </citation>
    <scope>NUCLEOTIDE SEQUENCE [LARGE SCALE GENOMIC DNA]</scope>
    <source>
        <strain evidence="4">cv. DUN x IM62</strain>
    </source>
</reference>
<feature type="coiled-coil region" evidence="1">
    <location>
        <begin position="421"/>
        <end position="635"/>
    </location>
</feature>
<evidence type="ECO:0000313" key="4">
    <source>
        <dbReference type="Proteomes" id="UP000030748"/>
    </source>
</evidence>
<dbReference type="Proteomes" id="UP000030748">
    <property type="component" value="Unassembled WGS sequence"/>
</dbReference>
<proteinExistence type="predicted"/>
<organism evidence="3 4">
    <name type="scientific">Erythranthe guttata</name>
    <name type="common">Yellow monkey flower</name>
    <name type="synonym">Mimulus guttatus</name>
    <dbReference type="NCBI Taxonomy" id="4155"/>
    <lineage>
        <taxon>Eukaryota</taxon>
        <taxon>Viridiplantae</taxon>
        <taxon>Streptophyta</taxon>
        <taxon>Embryophyta</taxon>
        <taxon>Tracheophyta</taxon>
        <taxon>Spermatophyta</taxon>
        <taxon>Magnoliopsida</taxon>
        <taxon>eudicotyledons</taxon>
        <taxon>Gunneridae</taxon>
        <taxon>Pentapetalae</taxon>
        <taxon>asterids</taxon>
        <taxon>lamiids</taxon>
        <taxon>Lamiales</taxon>
        <taxon>Phrymaceae</taxon>
        <taxon>Erythranthe</taxon>
    </lineage>
</organism>
<evidence type="ECO:0000256" key="1">
    <source>
        <dbReference type="SAM" id="Coils"/>
    </source>
</evidence>
<dbReference type="STRING" id="4155.A0A022RDE4"/>
<feature type="coiled-coil region" evidence="1">
    <location>
        <begin position="265"/>
        <end position="332"/>
    </location>
</feature>
<dbReference type="PANTHER" id="PTHR34452:SF7">
    <property type="entry name" value="MYOSIN HEAVY CHAIN-RELATED PROTEIN"/>
    <property type="match status" value="1"/>
</dbReference>
<protein>
    <submittedName>
        <fullName evidence="3">Uncharacterized protein</fullName>
    </submittedName>
</protein>
<feature type="coiled-coil region" evidence="1">
    <location>
        <begin position="56"/>
        <end position="83"/>
    </location>
</feature>
<feature type="coiled-coil region" evidence="1">
    <location>
        <begin position="369"/>
        <end position="396"/>
    </location>
</feature>
<evidence type="ECO:0000313" key="3">
    <source>
        <dbReference type="EMBL" id="EYU38362.1"/>
    </source>
</evidence>
<feature type="region of interest" description="Disordered" evidence="2">
    <location>
        <begin position="1"/>
        <end position="44"/>
    </location>
</feature>
<sequence>MESPWEIVPIKNDEDSVGPKSNGPIRTHNDHRSSWELSSTEESSSDVLIVGLKSDLAALSRKAETSELEMQNLRKQIAKESKRGQDLWREIVSLRDERDYLKEELKSRTSFRFDGVDIDELREELSHTKELNSNLRIQLEKTQESNSELILAVRDLDEIVEQKNRELKSDFYDDDEEQKALEKLVNGNYENIPKEANLLQRQVVDLLAEIETYKRDRDELEAQLEQLALDYEITKQANHEMSFKLEQSKIQDQLQMENECSSSSSSSEKNELDNYIENLENELERRSKELEAHVKGLEEELEKQALGFEMDIEALTKSKIEQEQRAIRAEETLKKMRWKNANTAERLQEEFRRLSVQMGSTFEANERLAMKALAEANELRLEKIRLEELLRKKSEEILVMRDENEANVAKNKILLDEMEGKKKLVREIERTRISIKEMELQVEQGNDERIEIERRVLSARREAEDSYKELDKMRFVLEEKELIIEKMQSEINALRFERDELKHSLSENEKDKDNLRKQVFELTSDLKKREMISSKPVFRGPNKDVVPNLKERIKLLEREIKLKETAIETSGKAYSDKENELLRKIEELEKTGEVDELKNEIELMKKKNESMEVELKEMEERYSDISLKFAEVEGERQQLVMDLRNLK</sequence>
<name>A0A022RDE4_ERYGU</name>
<accession>A0A022RDE4</accession>
<feature type="coiled-coil region" evidence="1">
    <location>
        <begin position="196"/>
        <end position="237"/>
    </location>
</feature>
<dbReference type="EMBL" id="KI630481">
    <property type="protein sequence ID" value="EYU38362.1"/>
    <property type="molecule type" value="Genomic_DNA"/>
</dbReference>
<dbReference type="eggNOG" id="ENOG502QT1D">
    <property type="taxonomic scope" value="Eukaryota"/>
</dbReference>
<evidence type="ECO:0000256" key="2">
    <source>
        <dbReference type="SAM" id="MobiDB-lite"/>
    </source>
</evidence>